<gene>
    <name evidence="3" type="ORF">ACFPK2_17630</name>
</gene>
<dbReference type="EMBL" id="JBHSLI010000007">
    <property type="protein sequence ID" value="MFC5294814.1"/>
    <property type="molecule type" value="Genomic_DNA"/>
</dbReference>
<keyword evidence="1" id="KW-0812">Transmembrane</keyword>
<evidence type="ECO:0000313" key="4">
    <source>
        <dbReference type="Proteomes" id="UP001595976"/>
    </source>
</evidence>
<feature type="signal peptide" evidence="2">
    <location>
        <begin position="1"/>
        <end position="20"/>
    </location>
</feature>
<proteinExistence type="predicted"/>
<evidence type="ECO:0000313" key="3">
    <source>
        <dbReference type="EMBL" id="MFC5294814.1"/>
    </source>
</evidence>
<sequence length="258" mass="28550">MRRLPHLAALLLLLLPAGIAAGRAETLIAAMSSHQIQITSNYTGSQLTVFGQVERDGRSVSRGDPYDIVVTVRGPRRMLLVRQKERLGPIWINATQRRFPENPVFLLVASSRPIAEMMSPETARRDRVGLLNAERTSQGWYDDSASTTLFRESLVRIMQGKGLYAYEERGVTFLSSALFSAPIDVPATAPTGSYTVDVVLYAGGVPLARQQTNFEVIKTGTEQRLASGAYDWPWLYGLVTVLLALFFGWGASVVFRRD</sequence>
<dbReference type="Pfam" id="PF09608">
    <property type="entry name" value="Alph_Pro_TM"/>
    <property type="match status" value="1"/>
</dbReference>
<keyword evidence="4" id="KW-1185">Reference proteome</keyword>
<feature type="transmembrane region" description="Helical" evidence="1">
    <location>
        <begin position="234"/>
        <end position="255"/>
    </location>
</feature>
<organism evidence="3 4">
    <name type="scientific">Bosea minatitlanensis</name>
    <dbReference type="NCBI Taxonomy" id="128782"/>
    <lineage>
        <taxon>Bacteria</taxon>
        <taxon>Pseudomonadati</taxon>
        <taxon>Pseudomonadota</taxon>
        <taxon>Alphaproteobacteria</taxon>
        <taxon>Hyphomicrobiales</taxon>
        <taxon>Boseaceae</taxon>
        <taxon>Bosea</taxon>
    </lineage>
</organism>
<comment type="caution">
    <text evidence="3">The sequence shown here is derived from an EMBL/GenBank/DDBJ whole genome shotgun (WGS) entry which is preliminary data.</text>
</comment>
<protein>
    <submittedName>
        <fullName evidence="3">TIGR02186 family protein</fullName>
    </submittedName>
</protein>
<dbReference type="RefSeq" id="WP_158446830.1">
    <property type="nucleotide sequence ID" value="NZ_JAOAOS010000003.1"/>
</dbReference>
<feature type="chain" id="PRO_5047028825" evidence="2">
    <location>
        <begin position="21"/>
        <end position="258"/>
    </location>
</feature>
<keyword evidence="2" id="KW-0732">Signal</keyword>
<name>A0ABW0F838_9HYPH</name>
<keyword evidence="1" id="KW-0472">Membrane</keyword>
<accession>A0ABW0F838</accession>
<evidence type="ECO:0000256" key="1">
    <source>
        <dbReference type="SAM" id="Phobius"/>
    </source>
</evidence>
<dbReference type="Proteomes" id="UP001595976">
    <property type="component" value="Unassembled WGS sequence"/>
</dbReference>
<dbReference type="InterPro" id="IPR019088">
    <property type="entry name" value="CHP02186-rel_TM"/>
</dbReference>
<reference evidence="4" key="1">
    <citation type="journal article" date="2019" name="Int. J. Syst. Evol. Microbiol.">
        <title>The Global Catalogue of Microorganisms (GCM) 10K type strain sequencing project: providing services to taxonomists for standard genome sequencing and annotation.</title>
        <authorList>
            <consortium name="The Broad Institute Genomics Platform"/>
            <consortium name="The Broad Institute Genome Sequencing Center for Infectious Disease"/>
            <person name="Wu L."/>
            <person name="Ma J."/>
        </authorList>
    </citation>
    <scope>NUCLEOTIDE SEQUENCE [LARGE SCALE GENOMIC DNA]</scope>
    <source>
        <strain evidence="4">CGMCC 1.15643</strain>
    </source>
</reference>
<evidence type="ECO:0000256" key="2">
    <source>
        <dbReference type="SAM" id="SignalP"/>
    </source>
</evidence>
<keyword evidence="1" id="KW-1133">Transmembrane helix</keyword>